<feature type="region of interest" description="Disordered" evidence="1">
    <location>
        <begin position="28"/>
        <end position="70"/>
    </location>
</feature>
<reference evidence="2" key="1">
    <citation type="submission" date="2013-07" db="EMBL/GenBank/DDBJ databases">
        <title>The genome of Eucalyptus grandis.</title>
        <authorList>
            <person name="Schmutz J."/>
            <person name="Hayes R."/>
            <person name="Myburg A."/>
            <person name="Tuskan G."/>
            <person name="Grattapaglia D."/>
            <person name="Rokhsar D.S."/>
        </authorList>
    </citation>
    <scope>NUCLEOTIDE SEQUENCE</scope>
    <source>
        <tissue evidence="2">Leaf extractions</tissue>
    </source>
</reference>
<evidence type="ECO:0000256" key="1">
    <source>
        <dbReference type="SAM" id="MobiDB-lite"/>
    </source>
</evidence>
<dbReference type="AlphaFoldDB" id="A0A059D7W4"/>
<evidence type="ECO:0000313" key="2">
    <source>
        <dbReference type="EMBL" id="KCW86823.1"/>
    </source>
</evidence>
<accession>A0A059D7W4</accession>
<organism evidence="2">
    <name type="scientific">Eucalyptus grandis</name>
    <name type="common">Flooded gum</name>
    <dbReference type="NCBI Taxonomy" id="71139"/>
    <lineage>
        <taxon>Eukaryota</taxon>
        <taxon>Viridiplantae</taxon>
        <taxon>Streptophyta</taxon>
        <taxon>Embryophyta</taxon>
        <taxon>Tracheophyta</taxon>
        <taxon>Spermatophyta</taxon>
        <taxon>Magnoliopsida</taxon>
        <taxon>eudicotyledons</taxon>
        <taxon>Gunneridae</taxon>
        <taxon>Pentapetalae</taxon>
        <taxon>rosids</taxon>
        <taxon>malvids</taxon>
        <taxon>Myrtales</taxon>
        <taxon>Myrtaceae</taxon>
        <taxon>Myrtoideae</taxon>
        <taxon>Eucalypteae</taxon>
        <taxon>Eucalyptus</taxon>
    </lineage>
</organism>
<dbReference type="InParanoid" id="A0A059D7W4"/>
<sequence length="70" mass="8363">MEKFEKRQNPLLHRDPSLINAMHQNAIQFSKRETGETNRTGQQTKRNRSIRFERIGRTRTRQSTPARKLD</sequence>
<proteinExistence type="predicted"/>
<protein>
    <submittedName>
        <fullName evidence="2">Uncharacterized protein</fullName>
    </submittedName>
</protein>
<dbReference type="Gramene" id="KCW86823">
    <property type="protein sequence ID" value="KCW86823"/>
    <property type="gene ID" value="EUGRSUZ_B03421"/>
</dbReference>
<gene>
    <name evidence="2" type="ORF">EUGRSUZ_B03421</name>
</gene>
<name>A0A059D7W4_EUCGR</name>
<dbReference type="EMBL" id="KK198754">
    <property type="protein sequence ID" value="KCW86823.1"/>
    <property type="molecule type" value="Genomic_DNA"/>
</dbReference>
<feature type="compositionally biased region" description="Polar residues" evidence="1">
    <location>
        <begin position="61"/>
        <end position="70"/>
    </location>
</feature>